<evidence type="ECO:0008006" key="4">
    <source>
        <dbReference type="Google" id="ProtNLM"/>
    </source>
</evidence>
<feature type="transmembrane region" description="Helical" evidence="1">
    <location>
        <begin position="137"/>
        <end position="156"/>
    </location>
</feature>
<keyword evidence="3" id="KW-1185">Reference proteome</keyword>
<evidence type="ECO:0000256" key="1">
    <source>
        <dbReference type="SAM" id="Phobius"/>
    </source>
</evidence>
<reference evidence="2 3" key="2">
    <citation type="submission" date="2020-03" db="EMBL/GenBank/DDBJ databases">
        <authorList>
            <person name="Ichikawa N."/>
            <person name="Kimura A."/>
            <person name="Kitahashi Y."/>
            <person name="Uohara A."/>
        </authorList>
    </citation>
    <scope>NUCLEOTIDE SEQUENCE [LARGE SCALE GENOMIC DNA]</scope>
    <source>
        <strain evidence="2 3">NBRC 108639</strain>
    </source>
</reference>
<evidence type="ECO:0000313" key="3">
    <source>
        <dbReference type="Proteomes" id="UP000482800"/>
    </source>
</evidence>
<dbReference type="Proteomes" id="UP000482800">
    <property type="component" value="Unassembled WGS sequence"/>
</dbReference>
<dbReference type="InterPro" id="IPR021737">
    <property type="entry name" value="Phage_phiKZ_Orf197"/>
</dbReference>
<sequence>MAAATFVALYAGHQVGDHVIQSHAQASAKGAPTGAGAHPWTGWPACLRHVASYGLVQAAALGLVCLVAPLRWGGVVAALAVSTGTHAVIDRRWPVRLIIRAKGCQDWPEAPYLIDQSLHAGALLVAAVAAAAVTGPVTAAAVAAGAVGLVGAALAVERWGP</sequence>
<keyword evidence="1" id="KW-1133">Transmembrane helix</keyword>
<keyword evidence="1" id="KW-0472">Membrane</keyword>
<organism evidence="2 3">
    <name type="scientific">Phytohabitans houttuyneae</name>
    <dbReference type="NCBI Taxonomy" id="1076126"/>
    <lineage>
        <taxon>Bacteria</taxon>
        <taxon>Bacillati</taxon>
        <taxon>Actinomycetota</taxon>
        <taxon>Actinomycetes</taxon>
        <taxon>Micromonosporales</taxon>
        <taxon>Micromonosporaceae</taxon>
    </lineage>
</organism>
<keyword evidence="1" id="KW-0812">Transmembrane</keyword>
<proteinExistence type="predicted"/>
<name>A0A6V8KLA0_9ACTN</name>
<comment type="caution">
    <text evidence="2">The sequence shown here is derived from an EMBL/GenBank/DDBJ whole genome shotgun (WGS) entry which is preliminary data.</text>
</comment>
<dbReference type="AlphaFoldDB" id="A0A6V8KLA0"/>
<reference evidence="2 3" key="1">
    <citation type="submission" date="2020-03" db="EMBL/GenBank/DDBJ databases">
        <title>Whole genome shotgun sequence of Phytohabitans houttuyneae NBRC 108639.</title>
        <authorList>
            <person name="Komaki H."/>
            <person name="Tamura T."/>
        </authorList>
    </citation>
    <scope>NUCLEOTIDE SEQUENCE [LARGE SCALE GENOMIC DNA]</scope>
    <source>
        <strain evidence="2 3">NBRC 108639</strain>
    </source>
</reference>
<gene>
    <name evidence="2" type="ORF">Phou_071390</name>
</gene>
<protein>
    <recommendedName>
        <fullName evidence="4">DUF3307 domain-containing protein</fullName>
    </recommendedName>
</protein>
<dbReference type="EMBL" id="BLPF01000002">
    <property type="protein sequence ID" value="GFJ82959.1"/>
    <property type="molecule type" value="Genomic_DNA"/>
</dbReference>
<evidence type="ECO:0000313" key="2">
    <source>
        <dbReference type="EMBL" id="GFJ82959.1"/>
    </source>
</evidence>
<accession>A0A6V8KLA0</accession>
<dbReference type="Pfam" id="PF11750">
    <property type="entry name" value="DUF3307"/>
    <property type="match status" value="1"/>
</dbReference>